<name>A4A5I7_9GAMM</name>
<dbReference type="OrthoDB" id="9801841at2"/>
<evidence type="ECO:0000256" key="1">
    <source>
        <dbReference type="ARBA" id="ARBA00022679"/>
    </source>
</evidence>
<dbReference type="SUPFAM" id="SSF56112">
    <property type="entry name" value="Protein kinase-like (PK-like)"/>
    <property type="match status" value="1"/>
</dbReference>
<dbReference type="Proteomes" id="UP000019205">
    <property type="component" value="Chromosome"/>
</dbReference>
<keyword evidence="6" id="KW-0723">Serine/threonine-protein kinase</keyword>
<keyword evidence="1" id="KW-0808">Transferase</keyword>
<dbReference type="InterPro" id="IPR008271">
    <property type="entry name" value="Ser/Thr_kinase_AS"/>
</dbReference>
<evidence type="ECO:0000313" key="6">
    <source>
        <dbReference type="EMBL" id="EAQ99058.1"/>
    </source>
</evidence>
<reference evidence="6 7" key="2">
    <citation type="journal article" date="2009" name="PLoS ONE">
        <title>The photosynthetic apparatus and its regulation in the aerobic gammaproteobacterium Congregibacter litoralis gen. nov., sp. nov.</title>
        <authorList>
            <person name="Spring S."/>
            <person name="Lunsdorf H."/>
            <person name="Fuchs B.M."/>
            <person name="Tindall B.J."/>
        </authorList>
    </citation>
    <scope>NUCLEOTIDE SEQUENCE [LARGE SCALE GENOMIC DNA]</scope>
    <source>
        <strain evidence="6">KT71</strain>
    </source>
</reference>
<evidence type="ECO:0000313" key="7">
    <source>
        <dbReference type="Proteomes" id="UP000019205"/>
    </source>
</evidence>
<sequence length="468" mass="50947">MIRGLSQYRLLCRLGQGGQGDVYLAFDTRLKRRVCIKLYHLSGSLSARRRAVREARHLMEVESPQTVTIYDVVSVGSQLALVMQYVQGGTLKALLATVPRLSPANALAIITDLAAALAGLRRSKLVHGDLKSANVLIDGRGRAVLSDFGASIFAGERWSVFSYESLSPEQSRGEPAALTSDFFALGLLLYRMLYGQHPFYDGETLDMQRLRAGLKHVPDLPDAPGTAEGALKALLLRLLAANPGDRPQGTFALRESLRELRSLLPAPSLTELPVHALSKDLSESPGNLRLPRKLLRPPISERFKAWLAYCWYRGSWGARGLLIGAAVLPALLLTLLWLAPGPCVAVAVPQINVGPDGRRVNAGEGELHVLLTALLKQAGGGAVVLGAGESNDSRYTLSKAGAHNQCIATRQLYLQLDCDRGRCLMQLEGRRDGTARERQLSLPQTASPIELKTALAQLLDEQRDFLLF</sequence>
<dbReference type="InterPro" id="IPR011009">
    <property type="entry name" value="Kinase-like_dom_sf"/>
</dbReference>
<dbReference type="GO" id="GO:0005524">
    <property type="term" value="F:ATP binding"/>
    <property type="evidence" value="ECO:0007669"/>
    <property type="project" value="UniProtKB-KW"/>
</dbReference>
<dbReference type="eggNOG" id="COG0515">
    <property type="taxonomic scope" value="Bacteria"/>
</dbReference>
<organism evidence="6 7">
    <name type="scientific">Congregibacter litoralis KT71</name>
    <dbReference type="NCBI Taxonomy" id="314285"/>
    <lineage>
        <taxon>Bacteria</taxon>
        <taxon>Pseudomonadati</taxon>
        <taxon>Pseudomonadota</taxon>
        <taxon>Gammaproteobacteria</taxon>
        <taxon>Cellvibrionales</taxon>
        <taxon>Halieaceae</taxon>
        <taxon>Congregibacter</taxon>
    </lineage>
</organism>
<dbReference type="PANTHER" id="PTHR43289">
    <property type="entry name" value="MITOGEN-ACTIVATED PROTEIN KINASE KINASE KINASE 20-RELATED"/>
    <property type="match status" value="1"/>
</dbReference>
<dbReference type="PROSITE" id="PS50011">
    <property type="entry name" value="PROTEIN_KINASE_DOM"/>
    <property type="match status" value="1"/>
</dbReference>
<dbReference type="Gene3D" id="1.10.510.10">
    <property type="entry name" value="Transferase(Phosphotransferase) domain 1"/>
    <property type="match status" value="1"/>
</dbReference>
<keyword evidence="2" id="KW-0547">Nucleotide-binding</keyword>
<reference evidence="6 7" key="1">
    <citation type="journal article" date="2007" name="Proc. Natl. Acad. Sci. U.S.A.">
        <title>Characterization of a marine gammaproteobacterium capable of aerobic anoxygenic photosynthesis.</title>
        <authorList>
            <person name="Fuchs B.M."/>
            <person name="Spring S."/>
            <person name="Teeling H."/>
            <person name="Quast C."/>
            <person name="Wulf J."/>
            <person name="Schattenhofer M."/>
            <person name="Yan S."/>
            <person name="Ferriera S."/>
            <person name="Johnson J."/>
            <person name="Glockner F.O."/>
            <person name="Amann R."/>
        </authorList>
    </citation>
    <scope>NUCLEOTIDE SEQUENCE [LARGE SCALE GENOMIC DNA]</scope>
    <source>
        <strain evidence="6">KT71</strain>
    </source>
</reference>
<dbReference type="AlphaFoldDB" id="A4A5I7"/>
<feature type="domain" description="Protein kinase" evidence="5">
    <location>
        <begin position="8"/>
        <end position="264"/>
    </location>
</feature>
<gene>
    <name evidence="6" type="ORF">KT71_10532</name>
</gene>
<dbReference type="CDD" id="cd14014">
    <property type="entry name" value="STKc_PknB_like"/>
    <property type="match status" value="1"/>
</dbReference>
<dbReference type="RefSeq" id="WP_008294543.1">
    <property type="nucleotide sequence ID" value="NZ_CM002299.1"/>
</dbReference>
<proteinExistence type="predicted"/>
<keyword evidence="3 6" id="KW-0418">Kinase</keyword>
<dbReference type="Pfam" id="PF00069">
    <property type="entry name" value="Pkinase"/>
    <property type="match status" value="1"/>
</dbReference>
<evidence type="ECO:0000256" key="3">
    <source>
        <dbReference type="ARBA" id="ARBA00022777"/>
    </source>
</evidence>
<dbReference type="Gene3D" id="3.30.200.20">
    <property type="entry name" value="Phosphorylase Kinase, domain 1"/>
    <property type="match status" value="1"/>
</dbReference>
<dbReference type="EMBL" id="AAOA02000003">
    <property type="protein sequence ID" value="EAQ99058.1"/>
    <property type="molecule type" value="Genomic_DNA"/>
</dbReference>
<keyword evidence="7" id="KW-1185">Reference proteome</keyword>
<dbReference type="PANTHER" id="PTHR43289:SF6">
    <property type="entry name" value="SERINE_THREONINE-PROTEIN KINASE NEKL-3"/>
    <property type="match status" value="1"/>
</dbReference>
<protein>
    <submittedName>
        <fullName evidence="6">Serine/threonine protein kinase</fullName>
    </submittedName>
</protein>
<dbReference type="GO" id="GO:0004674">
    <property type="term" value="F:protein serine/threonine kinase activity"/>
    <property type="evidence" value="ECO:0007669"/>
    <property type="project" value="UniProtKB-KW"/>
</dbReference>
<evidence type="ECO:0000259" key="5">
    <source>
        <dbReference type="PROSITE" id="PS50011"/>
    </source>
</evidence>
<dbReference type="PROSITE" id="PS00108">
    <property type="entry name" value="PROTEIN_KINASE_ST"/>
    <property type="match status" value="1"/>
</dbReference>
<dbReference type="STRING" id="314285.KT71_10532"/>
<keyword evidence="4" id="KW-0067">ATP-binding</keyword>
<evidence type="ECO:0000256" key="4">
    <source>
        <dbReference type="ARBA" id="ARBA00022840"/>
    </source>
</evidence>
<comment type="caution">
    <text evidence="6">The sequence shown here is derived from an EMBL/GenBank/DDBJ whole genome shotgun (WGS) entry which is preliminary data.</text>
</comment>
<dbReference type="InterPro" id="IPR000719">
    <property type="entry name" value="Prot_kinase_dom"/>
</dbReference>
<dbReference type="HOGENOM" id="CLU_583623_0_0_6"/>
<evidence type="ECO:0000256" key="2">
    <source>
        <dbReference type="ARBA" id="ARBA00022741"/>
    </source>
</evidence>
<dbReference type="SMART" id="SM00220">
    <property type="entry name" value="S_TKc"/>
    <property type="match status" value="1"/>
</dbReference>
<accession>A4A5I7</accession>